<evidence type="ECO:0000256" key="9">
    <source>
        <dbReference type="SAM" id="SignalP"/>
    </source>
</evidence>
<evidence type="ECO:0000256" key="4">
    <source>
        <dbReference type="ARBA" id="ARBA00022729"/>
    </source>
</evidence>
<dbReference type="InterPro" id="IPR002137">
    <property type="entry name" value="Beta-lactam_class-D_AS"/>
</dbReference>
<keyword evidence="6 8" id="KW-0046">Antibiotic resistance</keyword>
<comment type="catalytic activity">
    <reaction evidence="1 8">
        <text>a beta-lactam + H2O = a substituted beta-amino acid</text>
        <dbReference type="Rhea" id="RHEA:20401"/>
        <dbReference type="ChEBI" id="CHEBI:15377"/>
        <dbReference type="ChEBI" id="CHEBI:35627"/>
        <dbReference type="ChEBI" id="CHEBI:140347"/>
        <dbReference type="EC" id="3.5.2.6"/>
    </reaction>
</comment>
<evidence type="ECO:0000256" key="2">
    <source>
        <dbReference type="ARBA" id="ARBA00007898"/>
    </source>
</evidence>
<feature type="active site" description="Acyl-ester intermediate" evidence="7">
    <location>
        <position position="71"/>
    </location>
</feature>
<dbReference type="Proteomes" id="UP000276260">
    <property type="component" value="Unassembled WGS sequence"/>
</dbReference>
<dbReference type="Pfam" id="PF00905">
    <property type="entry name" value="Transpeptidase"/>
    <property type="match status" value="1"/>
</dbReference>
<reference evidence="11 12" key="1">
    <citation type="submission" date="2018-11" db="EMBL/GenBank/DDBJ databases">
        <title>Draft genome analysis of Rheinheimera mesophila isolated from an industrial waste site.</title>
        <authorList>
            <person name="Yu Q."/>
            <person name="Qi Y."/>
            <person name="Zhang H."/>
            <person name="Lu Y."/>
            <person name="Pu J."/>
        </authorList>
    </citation>
    <scope>NUCLEOTIDE SEQUENCE [LARGE SCALE GENOMIC DNA]</scope>
    <source>
        <strain evidence="11 12">IITR13</strain>
    </source>
</reference>
<keyword evidence="5 8" id="KW-0378">Hydrolase</keyword>
<name>A0A3P3QB95_9GAMM</name>
<dbReference type="AlphaFoldDB" id="A0A3P3QB95"/>
<sequence length="269" mass="30555">MSVLNIISAVFFITSAQLSLAAEPVEQPNWQAVFSKFNAKGTLVVLDERVTPAQLLVFNPERAGRRMSPASTFKIPHSLMALDAGVLKDEFQLFRWDGVERSFAGHNQDQNLRSAMRTSAIWVYEIFAKQIGEKRAGEYLQKIGYGNANPSTDKGTYWVDGKLAISAYEQIEFVKKLYLNQLPFSKEHQLLVKDMMINQADKEWILRAKTGWEGRFGWWVGYVEWQAGPVFFALNIDTPERMKDLYKREAIVRDVLQSIGALPVTTAAQ</sequence>
<evidence type="ECO:0000256" key="8">
    <source>
        <dbReference type="RuleBase" id="RU361140"/>
    </source>
</evidence>
<evidence type="ECO:0000313" key="12">
    <source>
        <dbReference type="Proteomes" id="UP000276260"/>
    </source>
</evidence>
<feature type="chain" id="PRO_5018324313" description="Beta-lactamase" evidence="9">
    <location>
        <begin position="22"/>
        <end position="269"/>
    </location>
</feature>
<dbReference type="OrthoDB" id="9762883at2"/>
<evidence type="ECO:0000259" key="10">
    <source>
        <dbReference type="Pfam" id="PF00905"/>
    </source>
</evidence>
<dbReference type="InterPro" id="IPR001460">
    <property type="entry name" value="PCN-bd_Tpept"/>
</dbReference>
<comment type="caution">
    <text evidence="11">The sequence shown here is derived from an EMBL/GenBank/DDBJ whole genome shotgun (WGS) entry which is preliminary data.</text>
</comment>
<dbReference type="EC" id="3.5.2.6" evidence="3 8"/>
<dbReference type="PROSITE" id="PS00337">
    <property type="entry name" value="BETA_LACTAMASE_D"/>
    <property type="match status" value="1"/>
</dbReference>
<evidence type="ECO:0000256" key="3">
    <source>
        <dbReference type="ARBA" id="ARBA00012865"/>
    </source>
</evidence>
<dbReference type="InterPro" id="IPR012338">
    <property type="entry name" value="Beta-lactam/transpept-like"/>
</dbReference>
<evidence type="ECO:0000256" key="5">
    <source>
        <dbReference type="ARBA" id="ARBA00022801"/>
    </source>
</evidence>
<feature type="signal peptide" evidence="9">
    <location>
        <begin position="1"/>
        <end position="21"/>
    </location>
</feature>
<comment type="similarity">
    <text evidence="2 8">Belongs to the class-D beta-lactamase family.</text>
</comment>
<keyword evidence="4 9" id="KW-0732">Signal</keyword>
<dbReference type="Gene3D" id="3.40.710.10">
    <property type="entry name" value="DD-peptidase/beta-lactamase superfamily"/>
    <property type="match status" value="1"/>
</dbReference>
<dbReference type="GO" id="GO:0046677">
    <property type="term" value="P:response to antibiotic"/>
    <property type="evidence" value="ECO:0007669"/>
    <property type="project" value="UniProtKB-UniRule"/>
</dbReference>
<dbReference type="NCBIfam" id="NF012161">
    <property type="entry name" value="bla_class_D_main"/>
    <property type="match status" value="1"/>
</dbReference>
<dbReference type="EMBL" id="RRCF01000008">
    <property type="protein sequence ID" value="RRJ18487.1"/>
    <property type="molecule type" value="Genomic_DNA"/>
</dbReference>
<dbReference type="GO" id="GO:0008800">
    <property type="term" value="F:beta-lactamase activity"/>
    <property type="evidence" value="ECO:0007669"/>
    <property type="project" value="UniProtKB-UniRule"/>
</dbReference>
<keyword evidence="12" id="KW-1185">Reference proteome</keyword>
<organism evidence="11 12">
    <name type="scientific">Rheinheimera mesophila</name>
    <dbReference type="NCBI Taxonomy" id="1547515"/>
    <lineage>
        <taxon>Bacteria</taxon>
        <taxon>Pseudomonadati</taxon>
        <taxon>Pseudomonadota</taxon>
        <taxon>Gammaproteobacteria</taxon>
        <taxon>Chromatiales</taxon>
        <taxon>Chromatiaceae</taxon>
        <taxon>Rheinheimera</taxon>
    </lineage>
</organism>
<protein>
    <recommendedName>
        <fullName evidence="3 8">Beta-lactamase</fullName>
        <ecNumber evidence="3 8">3.5.2.6</ecNumber>
    </recommendedName>
</protein>
<feature type="domain" description="Penicillin-binding protein transpeptidase" evidence="10">
    <location>
        <begin position="43"/>
        <end position="257"/>
    </location>
</feature>
<accession>A0A3P3QB95</accession>
<dbReference type="GO" id="GO:0008658">
    <property type="term" value="F:penicillin binding"/>
    <property type="evidence" value="ECO:0007669"/>
    <property type="project" value="InterPro"/>
</dbReference>
<dbReference type="GO" id="GO:0017001">
    <property type="term" value="P:antibiotic catabolic process"/>
    <property type="evidence" value="ECO:0007669"/>
    <property type="project" value="InterPro"/>
</dbReference>
<gene>
    <name evidence="11" type="primary">blaOXA</name>
    <name evidence="11" type="ORF">EIK76_17170</name>
</gene>
<evidence type="ECO:0000256" key="1">
    <source>
        <dbReference type="ARBA" id="ARBA00001526"/>
    </source>
</evidence>
<feature type="modified residue" description="N6-carboxylysine" evidence="7">
    <location>
        <position position="74"/>
    </location>
</feature>
<evidence type="ECO:0000256" key="6">
    <source>
        <dbReference type="ARBA" id="ARBA00023251"/>
    </source>
</evidence>
<dbReference type="SUPFAM" id="SSF56601">
    <property type="entry name" value="beta-lactamase/transpeptidase-like"/>
    <property type="match status" value="1"/>
</dbReference>
<proteinExistence type="inferred from homology"/>
<evidence type="ECO:0000313" key="11">
    <source>
        <dbReference type="EMBL" id="RRJ18487.1"/>
    </source>
</evidence>
<evidence type="ECO:0000256" key="7">
    <source>
        <dbReference type="PIRSR" id="PIRSR602137-50"/>
    </source>
</evidence>